<dbReference type="EMBL" id="QURR01000046">
    <property type="protein sequence ID" value="RGE39720.1"/>
    <property type="molecule type" value="Genomic_DNA"/>
</dbReference>
<name>A0A373F6U0_COMTE</name>
<dbReference type="GO" id="GO:0005886">
    <property type="term" value="C:plasma membrane"/>
    <property type="evidence" value="ECO:0007669"/>
    <property type="project" value="UniProtKB-SubCell"/>
</dbReference>
<evidence type="ECO:0000256" key="4">
    <source>
        <dbReference type="ARBA" id="ARBA00022692"/>
    </source>
</evidence>
<dbReference type="Proteomes" id="UP000261948">
    <property type="component" value="Unassembled WGS sequence"/>
</dbReference>
<protein>
    <submittedName>
        <fullName evidence="8">Na+/H+ antiporter subunit E</fullName>
    </submittedName>
</protein>
<reference evidence="8 9" key="1">
    <citation type="submission" date="2018-08" db="EMBL/GenBank/DDBJ databases">
        <title>Comamonas testosteroni strain SWCO2.</title>
        <authorList>
            <person name="Jiang N."/>
            <person name="Zhang X.Z."/>
        </authorList>
    </citation>
    <scope>NUCLEOTIDE SEQUENCE [LARGE SCALE GENOMIC DNA]</scope>
    <source>
        <strain evidence="8 9">SWCO2</strain>
    </source>
</reference>
<comment type="caution">
    <text evidence="8">The sequence shown here is derived from an EMBL/GenBank/DDBJ whole genome shotgun (WGS) entry which is preliminary data.</text>
</comment>
<dbReference type="OrthoDB" id="9807187at2"/>
<evidence type="ECO:0000313" key="9">
    <source>
        <dbReference type="Proteomes" id="UP000261948"/>
    </source>
</evidence>
<keyword evidence="6 7" id="KW-0472">Membrane</keyword>
<accession>A0A373F6U0</accession>
<sequence length="166" mass="18489">MKKVFNSIFPAPLLSAALLVLWLLLNRSVSAGQILLGLILGLLIPMLLRGLRPLPVHVSHPLTIVKLALRVVWDTSVSNFNVVRFLLLPGQRKHPAAFVHIPLDLRDPNGLAVLAMIVCITPGTAWAEISRDRSVLLIHALEVESAQVTIDHIKQHYERPLMEIFE</sequence>
<dbReference type="NCBIfam" id="NF006518">
    <property type="entry name" value="PRK08965.1-2"/>
    <property type="match status" value="1"/>
</dbReference>
<evidence type="ECO:0000256" key="6">
    <source>
        <dbReference type="ARBA" id="ARBA00023136"/>
    </source>
</evidence>
<dbReference type="AlphaFoldDB" id="A0A373F6U0"/>
<proteinExistence type="inferred from homology"/>
<dbReference type="InterPro" id="IPR002758">
    <property type="entry name" value="Cation_antiport_E"/>
</dbReference>
<comment type="subcellular location">
    <subcellularLocation>
        <location evidence="1">Cell membrane</location>
        <topology evidence="1">Multi-pass membrane protein</topology>
    </subcellularLocation>
</comment>
<comment type="similarity">
    <text evidence="2">Belongs to the CPA3 antiporters (TC 2.A.63) subunit E family.</text>
</comment>
<keyword evidence="9" id="KW-1185">Reference proteome</keyword>
<evidence type="ECO:0000256" key="3">
    <source>
        <dbReference type="ARBA" id="ARBA00022475"/>
    </source>
</evidence>
<keyword evidence="5 7" id="KW-1133">Transmembrane helix</keyword>
<evidence type="ECO:0000313" key="8">
    <source>
        <dbReference type="EMBL" id="RGE39720.1"/>
    </source>
</evidence>
<evidence type="ECO:0000256" key="7">
    <source>
        <dbReference type="SAM" id="Phobius"/>
    </source>
</evidence>
<keyword evidence="4 7" id="KW-0812">Transmembrane</keyword>
<dbReference type="PANTHER" id="PTHR34584">
    <property type="entry name" value="NA(+)/H(+) ANTIPORTER SUBUNIT E1"/>
    <property type="match status" value="1"/>
</dbReference>
<evidence type="ECO:0000256" key="1">
    <source>
        <dbReference type="ARBA" id="ARBA00004651"/>
    </source>
</evidence>
<feature type="transmembrane region" description="Helical" evidence="7">
    <location>
        <begin position="7"/>
        <end position="25"/>
    </location>
</feature>
<dbReference type="GO" id="GO:0008324">
    <property type="term" value="F:monoatomic cation transmembrane transporter activity"/>
    <property type="evidence" value="ECO:0007669"/>
    <property type="project" value="InterPro"/>
</dbReference>
<dbReference type="PIRSF" id="PIRSF019239">
    <property type="entry name" value="MrpE"/>
    <property type="match status" value="1"/>
</dbReference>
<keyword evidence="3" id="KW-1003">Cell membrane</keyword>
<feature type="transmembrane region" description="Helical" evidence="7">
    <location>
        <begin position="31"/>
        <end position="48"/>
    </location>
</feature>
<dbReference type="NCBIfam" id="NF006520">
    <property type="entry name" value="PRK08965.1-4"/>
    <property type="match status" value="1"/>
</dbReference>
<evidence type="ECO:0000256" key="2">
    <source>
        <dbReference type="ARBA" id="ARBA00006228"/>
    </source>
</evidence>
<dbReference type="Pfam" id="PF01899">
    <property type="entry name" value="MNHE"/>
    <property type="match status" value="1"/>
</dbReference>
<dbReference type="PANTHER" id="PTHR34584:SF1">
    <property type="entry name" value="NA(+)_H(+) ANTIPORTER SUBUNIT E1"/>
    <property type="match status" value="1"/>
</dbReference>
<gene>
    <name evidence="8" type="ORF">DZC30_21410</name>
</gene>
<organism evidence="8 9">
    <name type="scientific">Comamonas testosteroni</name>
    <name type="common">Pseudomonas testosteroni</name>
    <dbReference type="NCBI Taxonomy" id="285"/>
    <lineage>
        <taxon>Bacteria</taxon>
        <taxon>Pseudomonadati</taxon>
        <taxon>Pseudomonadota</taxon>
        <taxon>Betaproteobacteria</taxon>
        <taxon>Burkholderiales</taxon>
        <taxon>Comamonadaceae</taxon>
        <taxon>Comamonas</taxon>
    </lineage>
</organism>
<evidence type="ECO:0000256" key="5">
    <source>
        <dbReference type="ARBA" id="ARBA00022989"/>
    </source>
</evidence>